<protein>
    <recommendedName>
        <fullName evidence="4">Tetratricopeptide repeat protein</fullName>
    </recommendedName>
</protein>
<evidence type="ECO:0000313" key="2">
    <source>
        <dbReference type="EMBL" id="KJS58681.1"/>
    </source>
</evidence>
<keyword evidence="3" id="KW-1185">Reference proteome</keyword>
<name>A0A0F2T8C8_STRR3</name>
<accession>A0A0F2T8C8</accession>
<gene>
    <name evidence="2" type="ORF">VM95_31850</name>
</gene>
<dbReference type="Gene3D" id="1.25.40.10">
    <property type="entry name" value="Tetratricopeptide repeat domain"/>
    <property type="match status" value="2"/>
</dbReference>
<comment type="caution">
    <text evidence="2">The sequence shown here is derived from an EMBL/GenBank/DDBJ whole genome shotgun (WGS) entry which is preliminary data.</text>
</comment>
<sequence>MLDTPDAVMAALRENDARPYGRTRTVTAEELAEAADQFEDTEIRSMALLELMEAYEFDGERTKTPVVFARVLKLWDQDPDGFSEWARHQVFWRFKWVADALKENPDVPLAAIERWHTELRDRYRGADFDLQPYYAQRYHLAAQTGVGVQDAYELWAARPRSEMSDCHACETRAAALHFIAAGDDARALDVLVPVLDGRSGCEQEPYLSQAVALLPLVRQGRLDEARSCHLSGYRYARGKVAMQAAIGRHLEFCALTGNEPRGLELLAENRDLFAYTGEPESRLAFLVGVEVLVAALAGAGHGELAVSGPAGSAWTVDTLLAHVRTEAEALAARFDARNGTDAVGDARRARLAAEPLLAEPLALGVRATAAPEVAAAPAVAPAPRREAEPEPEDFTDLVLRARELDLLGHPDGDRLWQRIAERVAAEGFTHPEDPRLGSRARLHAELVEQQAHLALERDEYAEARTGMLAAAELFEQAGLPGRALMIRARVLVVGLDEDEASGGASGGDEASGGAPGGDVASGEASGGGEASAGDKPGPDWPALDDALRRAEELRAAAGNAVEGGMTDDDYLIVLQSRAYAAHHDLVEALPEPSAETTARFEEAVGRYRETAAELGSARRSATSRQYTADAAARQGRLAEAVAELRDVLARLDDAELPWHTPRVLGLLGQVLLQSGEWAQAAEVFHRALAEASRWGDDSYPYAPTYMMLGHACMQTGDAGGAVRALSEAAARFDRQRGGAVEEAAQVRLQLADVLRATDRTGDAVAVLESVLLDAGAAGLDVRLLAQARLDLARGLADLEEYRDAAEEYLRLADVVAGWEDQETHTMVACEATVTLAHAGRWDAAEAALARARQAHERSPQVDQLAGTLRELAKLTVREQGPDGLDAALARIAEADAVAETAARLGQEHTDWYLRGASHYERGRCLAIVDRHEEALAELELAIPAYEKGGDQAEAPRAEAVRLAAVIEGGDLGRTKAAVARLTAAIARCEAAGLPDAVRILTDLRGRFAE</sequence>
<dbReference type="Proteomes" id="UP000033699">
    <property type="component" value="Unassembled WGS sequence"/>
</dbReference>
<evidence type="ECO:0000256" key="1">
    <source>
        <dbReference type="SAM" id="MobiDB-lite"/>
    </source>
</evidence>
<feature type="compositionally biased region" description="Gly residues" evidence="1">
    <location>
        <begin position="503"/>
        <end position="516"/>
    </location>
</feature>
<proteinExistence type="predicted"/>
<reference evidence="2 3" key="1">
    <citation type="submission" date="2015-02" db="EMBL/GenBank/DDBJ databases">
        <authorList>
            <person name="Ju K.-S."/>
            <person name="Doroghazi J.R."/>
            <person name="Metcalf W."/>
        </authorList>
    </citation>
    <scope>NUCLEOTIDE SEQUENCE [LARGE SCALE GENOMIC DNA]</scope>
    <source>
        <strain evidence="2 3">ATCC 31215</strain>
    </source>
</reference>
<feature type="region of interest" description="Disordered" evidence="1">
    <location>
        <begin position="499"/>
        <end position="543"/>
    </location>
</feature>
<dbReference type="InterPro" id="IPR011990">
    <property type="entry name" value="TPR-like_helical_dom_sf"/>
</dbReference>
<evidence type="ECO:0000313" key="3">
    <source>
        <dbReference type="Proteomes" id="UP000033699"/>
    </source>
</evidence>
<organism evidence="2 3">
    <name type="scientific">Streptomyces rubellomurinus (strain ATCC 31215)</name>
    <dbReference type="NCBI Taxonomy" id="359131"/>
    <lineage>
        <taxon>Bacteria</taxon>
        <taxon>Bacillati</taxon>
        <taxon>Actinomycetota</taxon>
        <taxon>Actinomycetes</taxon>
        <taxon>Kitasatosporales</taxon>
        <taxon>Streptomycetaceae</taxon>
        <taxon>Streptomyces</taxon>
    </lineage>
</organism>
<evidence type="ECO:0008006" key="4">
    <source>
        <dbReference type="Google" id="ProtNLM"/>
    </source>
</evidence>
<dbReference type="AlphaFoldDB" id="A0A0F2T8C8"/>
<dbReference type="SMART" id="SM00028">
    <property type="entry name" value="TPR"/>
    <property type="match status" value="3"/>
</dbReference>
<dbReference type="PATRIC" id="fig|359131.3.peg.7994"/>
<dbReference type="RefSeq" id="WP_045703433.1">
    <property type="nucleotide sequence ID" value="NZ_JZKH01000097.1"/>
</dbReference>
<dbReference type="EMBL" id="JZKH01000097">
    <property type="protein sequence ID" value="KJS58681.1"/>
    <property type="molecule type" value="Genomic_DNA"/>
</dbReference>
<dbReference type="InterPro" id="IPR019734">
    <property type="entry name" value="TPR_rpt"/>
</dbReference>
<dbReference type="SUPFAM" id="SSF48452">
    <property type="entry name" value="TPR-like"/>
    <property type="match status" value="1"/>
</dbReference>
<dbReference type="OrthoDB" id="56388at2"/>